<dbReference type="PANTHER" id="PTHR33766:SF1">
    <property type="entry name" value="PROTEIN FAM181A"/>
    <property type="match status" value="1"/>
</dbReference>
<gene>
    <name evidence="3" type="primary">LOC116305952</name>
</gene>
<sequence>MTSQGKSNGERLQLSSEIRSGPARRDDPLSTGSLLLNFMNQASGNVKNALEKPANFKRNINHRRYLQKQLRNYSKRKGDNTQSKKSSPMKHKTAQQNGGGRQNYKSQNIGYVKSLQSWSNEMAAHKSNGEKERNALKERNLPASFWQEPVMASFPQDFNNGYSYHQYEARTGEECSQNPNEIQAFLDGWNGYEARGEFSPESTVDSIPSISSEDASLEEFMTCEELTRNLDIKDLYVPEMYSADRLLNDVQETLYAGQISPSQYYLPSPAPYSDQGYFNFSLDLDSQGLPPIAMAFLNQNSLSSC</sequence>
<dbReference type="FunCoup" id="A0A6P8IXD1">
    <property type="interactions" value="79"/>
</dbReference>
<protein>
    <submittedName>
        <fullName evidence="3">Protein FAM181A-like</fullName>
    </submittedName>
</protein>
<evidence type="ECO:0000256" key="1">
    <source>
        <dbReference type="SAM" id="MobiDB-lite"/>
    </source>
</evidence>
<dbReference type="PANTHER" id="PTHR33766">
    <property type="entry name" value="PROTEIN FAM181B"/>
    <property type="match status" value="1"/>
</dbReference>
<dbReference type="InParanoid" id="A0A6P8IXD1"/>
<proteinExistence type="predicted"/>
<dbReference type="OrthoDB" id="5982901at2759"/>
<organism evidence="2 3">
    <name type="scientific">Actinia tenebrosa</name>
    <name type="common">Australian red waratah sea anemone</name>
    <dbReference type="NCBI Taxonomy" id="6105"/>
    <lineage>
        <taxon>Eukaryota</taxon>
        <taxon>Metazoa</taxon>
        <taxon>Cnidaria</taxon>
        <taxon>Anthozoa</taxon>
        <taxon>Hexacorallia</taxon>
        <taxon>Actiniaria</taxon>
        <taxon>Actiniidae</taxon>
        <taxon>Actinia</taxon>
    </lineage>
</organism>
<name>A0A6P8IXD1_ACTTE</name>
<dbReference type="KEGG" id="aten:116305952"/>
<reference evidence="3" key="1">
    <citation type="submission" date="2025-08" db="UniProtKB">
        <authorList>
            <consortium name="RefSeq"/>
        </authorList>
    </citation>
    <scope>IDENTIFICATION</scope>
    <source>
        <tissue evidence="3">Tentacle</tissue>
    </source>
</reference>
<keyword evidence="2" id="KW-1185">Reference proteome</keyword>
<feature type="region of interest" description="Disordered" evidence="1">
    <location>
        <begin position="1"/>
        <end position="32"/>
    </location>
</feature>
<dbReference type="GeneID" id="116305952"/>
<dbReference type="RefSeq" id="XP_031571819.1">
    <property type="nucleotide sequence ID" value="XM_031715959.1"/>
</dbReference>
<feature type="region of interest" description="Disordered" evidence="1">
    <location>
        <begin position="71"/>
        <end position="105"/>
    </location>
</feature>
<evidence type="ECO:0000313" key="2">
    <source>
        <dbReference type="Proteomes" id="UP000515163"/>
    </source>
</evidence>
<evidence type="ECO:0000313" key="3">
    <source>
        <dbReference type="RefSeq" id="XP_031571819.1"/>
    </source>
</evidence>
<accession>A0A6P8IXD1</accession>
<dbReference type="InterPro" id="IPR029359">
    <property type="entry name" value="FAM181"/>
</dbReference>
<dbReference type="AlphaFoldDB" id="A0A6P8IXD1"/>
<dbReference type="Proteomes" id="UP000515163">
    <property type="component" value="Unplaced"/>
</dbReference>